<feature type="signal peptide" evidence="1">
    <location>
        <begin position="1"/>
        <end position="24"/>
    </location>
</feature>
<sequence length="244" mass="27640">MKKTLLGFILSTVLTVTMATPAFAEIIWTPDRIPAGYTTNEVENKKFDLNSGGVIEKSTYTGYIKDMYGNFMKNTTFAGGSRTDENGILIYPDGTSSSFGSEQKYLEYLNSTIGQQIEKESWHQDTLRSLNNNGISNYWYGTNKYGSGYSSNWVWLMQAPDGTEDGLKYAYCFNEYGYLYTNTITPDGYQVNELGQLMIDGKVKTKETTDFTAWHGYSSYAIGYLVYDTMTSEEHKLDKPNPFF</sequence>
<name>A0ABU4GMB5_9CLOT</name>
<organism evidence="2 3">
    <name type="scientific">Clostridium boliviensis</name>
    <dbReference type="NCBI Taxonomy" id="318465"/>
    <lineage>
        <taxon>Bacteria</taxon>
        <taxon>Bacillati</taxon>
        <taxon>Bacillota</taxon>
        <taxon>Clostridia</taxon>
        <taxon>Eubacteriales</taxon>
        <taxon>Clostridiaceae</taxon>
        <taxon>Clostridium</taxon>
    </lineage>
</organism>
<keyword evidence="1" id="KW-0732">Signal</keyword>
<dbReference type="Proteomes" id="UP001276854">
    <property type="component" value="Unassembled WGS sequence"/>
</dbReference>
<feature type="chain" id="PRO_5047258970" evidence="1">
    <location>
        <begin position="25"/>
        <end position="244"/>
    </location>
</feature>
<gene>
    <name evidence="2" type="ORF">RZO55_14380</name>
</gene>
<protein>
    <submittedName>
        <fullName evidence="2">Uncharacterized protein</fullName>
    </submittedName>
</protein>
<evidence type="ECO:0000313" key="3">
    <source>
        <dbReference type="Proteomes" id="UP001276854"/>
    </source>
</evidence>
<accession>A0ABU4GMB5</accession>
<dbReference type="RefSeq" id="WP_318064971.1">
    <property type="nucleotide sequence ID" value="NZ_JAWONS010000221.1"/>
</dbReference>
<evidence type="ECO:0000256" key="1">
    <source>
        <dbReference type="SAM" id="SignalP"/>
    </source>
</evidence>
<reference evidence="2 3" key="1">
    <citation type="submission" date="2023-10" db="EMBL/GenBank/DDBJ databases">
        <title>A novel Glycoside Hydrolase 43-Like Enzyme from Clostrdium boliviensis is an Endo-xylanase, and a Candidate for Xylooligosaccharides Production from Different Xylan Substrates.</title>
        <authorList>
            <person name="Alvarez M.T."/>
            <person name="Rocabado-Villegas L.R."/>
            <person name="Salas-Veizaga D.M."/>
            <person name="Linares-Pasten J.A."/>
            <person name="Gudmundsdottir E.E."/>
            <person name="Hreggvidsson G.O."/>
            <person name="Adlercreutz P."/>
            <person name="Nordberg Karlsson E."/>
        </authorList>
    </citation>
    <scope>NUCLEOTIDE SEQUENCE [LARGE SCALE GENOMIC DNA]</scope>
    <source>
        <strain evidence="2 3">E-1</strain>
    </source>
</reference>
<comment type="caution">
    <text evidence="2">The sequence shown here is derived from an EMBL/GenBank/DDBJ whole genome shotgun (WGS) entry which is preliminary data.</text>
</comment>
<dbReference type="EMBL" id="JAWONS010000221">
    <property type="protein sequence ID" value="MDW2798764.1"/>
    <property type="molecule type" value="Genomic_DNA"/>
</dbReference>
<proteinExistence type="predicted"/>
<evidence type="ECO:0000313" key="2">
    <source>
        <dbReference type="EMBL" id="MDW2798764.1"/>
    </source>
</evidence>
<keyword evidence="3" id="KW-1185">Reference proteome</keyword>